<dbReference type="Proteomes" id="UP000317093">
    <property type="component" value="Chromosome"/>
</dbReference>
<gene>
    <name evidence="2" type="ORF">Pan216_35060</name>
</gene>
<evidence type="ECO:0000256" key="1">
    <source>
        <dbReference type="SAM" id="MobiDB-lite"/>
    </source>
</evidence>
<keyword evidence="3" id="KW-1185">Reference proteome</keyword>
<evidence type="ECO:0008006" key="4">
    <source>
        <dbReference type="Google" id="ProtNLM"/>
    </source>
</evidence>
<accession>A0A518B6N8</accession>
<dbReference type="KEGG" id="knv:Pan216_35060"/>
<dbReference type="InterPro" id="IPR011989">
    <property type="entry name" value="ARM-like"/>
</dbReference>
<feature type="region of interest" description="Disordered" evidence="1">
    <location>
        <begin position="1"/>
        <end position="40"/>
    </location>
</feature>
<dbReference type="AlphaFoldDB" id="A0A518B6N8"/>
<evidence type="ECO:0000313" key="2">
    <source>
        <dbReference type="EMBL" id="QDU62639.1"/>
    </source>
</evidence>
<organism evidence="2 3">
    <name type="scientific">Kolteria novifilia</name>
    <dbReference type="NCBI Taxonomy" id="2527975"/>
    <lineage>
        <taxon>Bacteria</taxon>
        <taxon>Pseudomonadati</taxon>
        <taxon>Planctomycetota</taxon>
        <taxon>Planctomycetia</taxon>
        <taxon>Kolteriales</taxon>
        <taxon>Kolteriaceae</taxon>
        <taxon>Kolteria</taxon>
    </lineage>
</organism>
<evidence type="ECO:0000313" key="3">
    <source>
        <dbReference type="Proteomes" id="UP000317093"/>
    </source>
</evidence>
<proteinExistence type="predicted"/>
<sequence>MSNKRTHDVVESIEPGPTEPSPHADPNGAGVSPEADGFAEAFEDLDSETKHHVLRELIDDLGNYDHPQLAIVAAEMLGDLGGCAKFAVPSLIWAMRRQVDEVSQAARDALAKIRRRTAN</sequence>
<dbReference type="EMBL" id="CP036279">
    <property type="protein sequence ID" value="QDU62639.1"/>
    <property type="molecule type" value="Genomic_DNA"/>
</dbReference>
<feature type="compositionally biased region" description="Basic and acidic residues" evidence="1">
    <location>
        <begin position="1"/>
        <end position="10"/>
    </location>
</feature>
<dbReference type="RefSeq" id="WP_145259530.1">
    <property type="nucleotide sequence ID" value="NZ_CP036279.1"/>
</dbReference>
<reference evidence="2 3" key="1">
    <citation type="submission" date="2019-02" db="EMBL/GenBank/DDBJ databases">
        <title>Deep-cultivation of Planctomycetes and their phenomic and genomic characterization uncovers novel biology.</title>
        <authorList>
            <person name="Wiegand S."/>
            <person name="Jogler M."/>
            <person name="Boedeker C."/>
            <person name="Pinto D."/>
            <person name="Vollmers J."/>
            <person name="Rivas-Marin E."/>
            <person name="Kohn T."/>
            <person name="Peeters S.H."/>
            <person name="Heuer A."/>
            <person name="Rast P."/>
            <person name="Oberbeckmann S."/>
            <person name="Bunk B."/>
            <person name="Jeske O."/>
            <person name="Meyerdierks A."/>
            <person name="Storesund J.E."/>
            <person name="Kallscheuer N."/>
            <person name="Luecker S."/>
            <person name="Lage O.M."/>
            <person name="Pohl T."/>
            <person name="Merkel B.J."/>
            <person name="Hornburger P."/>
            <person name="Mueller R.-W."/>
            <person name="Bruemmer F."/>
            <person name="Labrenz M."/>
            <person name="Spormann A.M."/>
            <person name="Op den Camp H."/>
            <person name="Overmann J."/>
            <person name="Amann R."/>
            <person name="Jetten M.S.M."/>
            <person name="Mascher T."/>
            <person name="Medema M.H."/>
            <person name="Devos D.P."/>
            <person name="Kaster A.-K."/>
            <person name="Ovreas L."/>
            <person name="Rohde M."/>
            <person name="Galperin M.Y."/>
            <person name="Jogler C."/>
        </authorList>
    </citation>
    <scope>NUCLEOTIDE SEQUENCE [LARGE SCALE GENOMIC DNA]</scope>
    <source>
        <strain evidence="2 3">Pan216</strain>
    </source>
</reference>
<name>A0A518B6N8_9BACT</name>
<protein>
    <recommendedName>
        <fullName evidence="4">HEAT repeat protein</fullName>
    </recommendedName>
</protein>
<dbReference type="Gene3D" id="1.25.10.10">
    <property type="entry name" value="Leucine-rich Repeat Variant"/>
    <property type="match status" value="1"/>
</dbReference>